<proteinExistence type="predicted"/>
<dbReference type="PANTHER" id="PTHR43433:SF5">
    <property type="entry name" value="AB HYDROLASE-1 DOMAIN-CONTAINING PROTEIN"/>
    <property type="match status" value="1"/>
</dbReference>
<name>A0ABN2K7B3_9ACTN</name>
<feature type="domain" description="AB hydrolase-1" evidence="2">
    <location>
        <begin position="39"/>
        <end position="267"/>
    </location>
</feature>
<keyword evidence="3" id="KW-0378">Hydrolase</keyword>
<dbReference type="Proteomes" id="UP001501057">
    <property type="component" value="Unassembled WGS sequence"/>
</dbReference>
<dbReference type="PANTHER" id="PTHR43433">
    <property type="entry name" value="HYDROLASE, ALPHA/BETA FOLD FAMILY PROTEIN"/>
    <property type="match status" value="1"/>
</dbReference>
<organism evidence="3 4">
    <name type="scientific">Aeromicrobium alkaliterrae</name>
    <dbReference type="NCBI Taxonomy" id="302168"/>
    <lineage>
        <taxon>Bacteria</taxon>
        <taxon>Bacillati</taxon>
        <taxon>Actinomycetota</taxon>
        <taxon>Actinomycetes</taxon>
        <taxon>Propionibacteriales</taxon>
        <taxon>Nocardioidaceae</taxon>
        <taxon>Aeromicrobium</taxon>
    </lineage>
</organism>
<evidence type="ECO:0000259" key="2">
    <source>
        <dbReference type="Pfam" id="PF00561"/>
    </source>
</evidence>
<evidence type="ECO:0000256" key="1">
    <source>
        <dbReference type="SAM" id="MobiDB-lite"/>
    </source>
</evidence>
<dbReference type="GO" id="GO:0016787">
    <property type="term" value="F:hydrolase activity"/>
    <property type="evidence" value="ECO:0007669"/>
    <property type="project" value="UniProtKB-KW"/>
</dbReference>
<feature type="region of interest" description="Disordered" evidence="1">
    <location>
        <begin position="1"/>
        <end position="22"/>
    </location>
</feature>
<dbReference type="Gene3D" id="3.40.50.1820">
    <property type="entry name" value="alpha/beta hydrolase"/>
    <property type="match status" value="1"/>
</dbReference>
<sequence length="295" mass="31540">MADPGSSTHRDRRVRLSGSAQAADGTRLAFQVEGPRSGPPLLLLQGQANSHRWWRRLRGDFADQWLTITFDYRGTGATQADLDDGPAWTTAGFAADAAAVLTSLGQARADVYATSMGGRIAQELAIARPDLVDRLVLSCTSPGGHLARERGDDVRRALTDPDQAARHRATIDLFYSPDFVERCGGYDLVPTDLLGDPHSALAGRRHLAVSARHDASDRLAEITAPTLVMHGSTDRMTPSTNAEAIAAAITGAELDVVDGGRHGFFDELRDVVAPRVRAFLGQEPAGPVRVADASD</sequence>
<reference evidence="3 4" key="1">
    <citation type="journal article" date="2019" name="Int. J. Syst. Evol. Microbiol.">
        <title>The Global Catalogue of Microorganisms (GCM) 10K type strain sequencing project: providing services to taxonomists for standard genome sequencing and annotation.</title>
        <authorList>
            <consortium name="The Broad Institute Genomics Platform"/>
            <consortium name="The Broad Institute Genome Sequencing Center for Infectious Disease"/>
            <person name="Wu L."/>
            <person name="Ma J."/>
        </authorList>
    </citation>
    <scope>NUCLEOTIDE SEQUENCE [LARGE SCALE GENOMIC DNA]</scope>
    <source>
        <strain evidence="3 4">JCM 13518</strain>
    </source>
</reference>
<dbReference type="InterPro" id="IPR029058">
    <property type="entry name" value="AB_hydrolase_fold"/>
</dbReference>
<comment type="caution">
    <text evidence="3">The sequence shown here is derived from an EMBL/GenBank/DDBJ whole genome shotgun (WGS) entry which is preliminary data.</text>
</comment>
<accession>A0ABN2K7B3</accession>
<keyword evidence="4" id="KW-1185">Reference proteome</keyword>
<dbReference type="PRINTS" id="PR00111">
    <property type="entry name" value="ABHYDROLASE"/>
</dbReference>
<dbReference type="InterPro" id="IPR000073">
    <property type="entry name" value="AB_hydrolase_1"/>
</dbReference>
<evidence type="ECO:0000313" key="4">
    <source>
        <dbReference type="Proteomes" id="UP001501057"/>
    </source>
</evidence>
<protein>
    <submittedName>
        <fullName evidence="3">Alpha/beta hydrolase</fullName>
    </submittedName>
</protein>
<gene>
    <name evidence="3" type="ORF">GCM10009710_32270</name>
</gene>
<dbReference type="EMBL" id="BAAAME010000005">
    <property type="protein sequence ID" value="GAA1749839.1"/>
    <property type="molecule type" value="Genomic_DNA"/>
</dbReference>
<evidence type="ECO:0000313" key="3">
    <source>
        <dbReference type="EMBL" id="GAA1749839.1"/>
    </source>
</evidence>
<dbReference type="Pfam" id="PF00561">
    <property type="entry name" value="Abhydrolase_1"/>
    <property type="match status" value="1"/>
</dbReference>
<dbReference type="SUPFAM" id="SSF53474">
    <property type="entry name" value="alpha/beta-Hydrolases"/>
    <property type="match status" value="1"/>
</dbReference>
<dbReference type="InterPro" id="IPR050471">
    <property type="entry name" value="AB_hydrolase"/>
</dbReference>